<accession>A0A5C2SSP0</accession>
<keyword evidence="1" id="KW-0472">Membrane</keyword>
<dbReference type="InterPro" id="IPR045340">
    <property type="entry name" value="DUF6533"/>
</dbReference>
<feature type="transmembrane region" description="Helical" evidence="1">
    <location>
        <begin position="86"/>
        <end position="108"/>
    </location>
</feature>
<dbReference type="Proteomes" id="UP000313359">
    <property type="component" value="Unassembled WGS sequence"/>
</dbReference>
<protein>
    <recommendedName>
        <fullName evidence="2">DUF6533 domain-containing protein</fullName>
    </recommendedName>
</protein>
<organism evidence="3 4">
    <name type="scientific">Lentinus tigrinus ALCF2SS1-6</name>
    <dbReference type="NCBI Taxonomy" id="1328759"/>
    <lineage>
        <taxon>Eukaryota</taxon>
        <taxon>Fungi</taxon>
        <taxon>Dikarya</taxon>
        <taxon>Basidiomycota</taxon>
        <taxon>Agaricomycotina</taxon>
        <taxon>Agaricomycetes</taxon>
        <taxon>Polyporales</taxon>
        <taxon>Polyporaceae</taxon>
        <taxon>Lentinus</taxon>
    </lineage>
</organism>
<evidence type="ECO:0000259" key="2">
    <source>
        <dbReference type="Pfam" id="PF20151"/>
    </source>
</evidence>
<evidence type="ECO:0000256" key="1">
    <source>
        <dbReference type="SAM" id="Phobius"/>
    </source>
</evidence>
<dbReference type="AlphaFoldDB" id="A0A5C2SSP0"/>
<gene>
    <name evidence="3" type="ORF">L227DRAFT_569085</name>
</gene>
<keyword evidence="1" id="KW-1133">Transmembrane helix</keyword>
<evidence type="ECO:0000313" key="4">
    <source>
        <dbReference type="Proteomes" id="UP000313359"/>
    </source>
</evidence>
<feature type="domain" description="DUF6533" evidence="2">
    <location>
        <begin position="21"/>
        <end position="66"/>
    </location>
</feature>
<dbReference type="EMBL" id="ML122250">
    <property type="protein sequence ID" value="RPD66872.1"/>
    <property type="molecule type" value="Genomic_DNA"/>
</dbReference>
<sequence length="191" mass="21352">MADSQLAQIIAIYATGQIGAYFATAATAVFMYEWMLTFDREVDLFWRRKVTVSSILFLVNRYLPFVVILIFAPWQNPPTTGKRCAAQYYIGDALEILQYVPWAVFSALRAYVLSSKGWPVATLVFLLSLAPVGVNYATMAYATTVVDPLLGCEVILKLPDTVTREIFPIVSRVSLLLSDLLVLAITCYYVL</sequence>
<reference evidence="3" key="1">
    <citation type="journal article" date="2018" name="Genome Biol. Evol.">
        <title>Genomics and development of Lentinus tigrinus, a white-rot wood-decaying mushroom with dimorphic fruiting bodies.</title>
        <authorList>
            <person name="Wu B."/>
            <person name="Xu Z."/>
            <person name="Knudson A."/>
            <person name="Carlson A."/>
            <person name="Chen N."/>
            <person name="Kovaka S."/>
            <person name="LaButti K."/>
            <person name="Lipzen A."/>
            <person name="Pennachio C."/>
            <person name="Riley R."/>
            <person name="Schakwitz W."/>
            <person name="Umezawa K."/>
            <person name="Ohm R.A."/>
            <person name="Grigoriev I.V."/>
            <person name="Nagy L.G."/>
            <person name="Gibbons J."/>
            <person name="Hibbett D."/>
        </authorList>
    </citation>
    <scope>NUCLEOTIDE SEQUENCE [LARGE SCALE GENOMIC DNA]</scope>
    <source>
        <strain evidence="3">ALCF2SS1-6</strain>
    </source>
</reference>
<feature type="transmembrane region" description="Helical" evidence="1">
    <location>
        <begin position="120"/>
        <end position="146"/>
    </location>
</feature>
<name>A0A5C2SSP0_9APHY</name>
<feature type="transmembrane region" description="Helical" evidence="1">
    <location>
        <begin position="6"/>
        <end position="32"/>
    </location>
</feature>
<evidence type="ECO:0000313" key="3">
    <source>
        <dbReference type="EMBL" id="RPD66872.1"/>
    </source>
</evidence>
<keyword evidence="4" id="KW-1185">Reference proteome</keyword>
<dbReference type="OrthoDB" id="2803882at2759"/>
<dbReference type="STRING" id="1328759.A0A5C2SSP0"/>
<feature type="transmembrane region" description="Helical" evidence="1">
    <location>
        <begin position="166"/>
        <end position="190"/>
    </location>
</feature>
<feature type="transmembrane region" description="Helical" evidence="1">
    <location>
        <begin position="52"/>
        <end position="74"/>
    </location>
</feature>
<keyword evidence="1" id="KW-0812">Transmembrane</keyword>
<dbReference type="Pfam" id="PF20151">
    <property type="entry name" value="DUF6533"/>
    <property type="match status" value="1"/>
</dbReference>
<proteinExistence type="predicted"/>